<dbReference type="Proteomes" id="UP000633731">
    <property type="component" value="Unassembled WGS sequence"/>
</dbReference>
<accession>A0ACC5RK01</accession>
<name>A0ACC5RK01_ENTAG</name>
<organism evidence="1 2">
    <name type="scientific">Enterobacter agglomerans</name>
    <name type="common">Erwinia herbicola</name>
    <name type="synonym">Pantoea agglomerans</name>
    <dbReference type="NCBI Taxonomy" id="549"/>
    <lineage>
        <taxon>Bacteria</taxon>
        <taxon>Pseudomonadati</taxon>
        <taxon>Pseudomonadota</taxon>
        <taxon>Gammaproteobacteria</taxon>
        <taxon>Enterobacterales</taxon>
        <taxon>Erwiniaceae</taxon>
        <taxon>Pantoea</taxon>
        <taxon>Pantoea agglomerans group</taxon>
    </lineage>
</organism>
<protein>
    <submittedName>
        <fullName evidence="1">Uncharacterized protein</fullName>
    </submittedName>
</protein>
<reference evidence="1" key="1">
    <citation type="submission" date="2021-01" db="EMBL/GenBank/DDBJ databases">
        <title>Draft genome of Pantoea agglomerans Eh 335.</title>
        <authorList>
            <person name="Emsley S.A."/>
            <person name="Oline D.K."/>
            <person name="Saw J.H."/>
            <person name="Ushijima B."/>
            <person name="Videau P."/>
            <person name="Koyack M.J."/>
        </authorList>
    </citation>
    <scope>NUCLEOTIDE SEQUENCE</scope>
    <source>
        <strain evidence="1">Eh 335</strain>
    </source>
</reference>
<keyword evidence="2" id="KW-1185">Reference proteome</keyword>
<sequence>MAFDNARIHYEMDYRRYAGQDASVDLPQRKSANNDRFNPSDKYSGISGYDPIYNATECDLNRGRIIGIDTSERWDPFHHPFYFDADSNLVYGGSRDLRDSPFEQAVRRAYEECLKRHHGKKPAPTLKKHYIGDSGQQSPPGKMLNSKAAGRLLAAGGVYNGNVAGFRKTAEQLGGDAVKGYDQVLNETTKGAAIAVASIAAGLSIGKLNALSEFESVSTTSKRFKKSPSNAVQFSQKQLQKKFKHAGDFGITGSPNATNLQLFEQALKNHIDSPSTQKISGKYRWKQDVYHYYNTETNLDIITMPDGTFISGWKLSTQQRIDLKGNSNVF</sequence>
<comment type="caution">
    <text evidence="1">The sequence shown here is derived from an EMBL/GenBank/DDBJ whole genome shotgun (WGS) entry which is preliminary data.</text>
</comment>
<evidence type="ECO:0000313" key="2">
    <source>
        <dbReference type="Proteomes" id="UP000633731"/>
    </source>
</evidence>
<evidence type="ECO:0000313" key="1">
    <source>
        <dbReference type="EMBL" id="MBK4724944.1"/>
    </source>
</evidence>
<gene>
    <name evidence="1" type="ORF">JJL49_06865</name>
</gene>
<dbReference type="EMBL" id="JAEOXF010000003">
    <property type="protein sequence ID" value="MBK4724944.1"/>
    <property type="molecule type" value="Genomic_DNA"/>
</dbReference>
<proteinExistence type="predicted"/>